<keyword evidence="1" id="KW-0812">Transmembrane</keyword>
<keyword evidence="1" id="KW-1133">Transmembrane helix</keyword>
<name>A0ABN0A478_9FIRM</name>
<dbReference type="EMBL" id="ADMN01000035">
    <property type="protein sequence ID" value="EFF64553.1"/>
    <property type="molecule type" value="Genomic_DNA"/>
</dbReference>
<accession>A0ABN0A478</accession>
<gene>
    <name evidence="2" type="ORF">CUW_2514</name>
</gene>
<proteinExistence type="predicted"/>
<reference evidence="2 3" key="1">
    <citation type="journal article" date="2011" name="J. Bacteriol.">
        <title>Draft Genome Sequence of Turicibacter sanguinis PC909, Isolated from Human Feces.</title>
        <authorList>
            <person name="Cuiv P.O."/>
            <person name="Klaassens E.S."/>
            <person name="Durkin A.S."/>
            <person name="Harkins D.M."/>
            <person name="Foster L."/>
            <person name="McCorrison J."/>
            <person name="Torralba M."/>
            <person name="Nelson K.E."/>
            <person name="Morrison M."/>
        </authorList>
    </citation>
    <scope>NUCLEOTIDE SEQUENCE [LARGE SCALE GENOMIC DNA]</scope>
    <source>
        <strain evidence="2 3">PC909</strain>
    </source>
</reference>
<feature type="transmembrane region" description="Helical" evidence="1">
    <location>
        <begin position="25"/>
        <end position="49"/>
    </location>
</feature>
<feature type="transmembrane region" description="Helical" evidence="1">
    <location>
        <begin position="61"/>
        <end position="81"/>
    </location>
</feature>
<evidence type="ECO:0000313" key="3">
    <source>
        <dbReference type="Proteomes" id="UP000002938"/>
    </source>
</evidence>
<evidence type="ECO:0008006" key="4">
    <source>
        <dbReference type="Google" id="ProtNLM"/>
    </source>
</evidence>
<evidence type="ECO:0000313" key="2">
    <source>
        <dbReference type="EMBL" id="EFF64553.1"/>
    </source>
</evidence>
<dbReference type="RefSeq" id="WP_006783887.1">
    <property type="nucleotide sequence ID" value="NZ_ADMN01000035.1"/>
</dbReference>
<organism evidence="2 3">
    <name type="scientific">Turicibacter sanguinis PC909</name>
    <dbReference type="NCBI Taxonomy" id="702450"/>
    <lineage>
        <taxon>Bacteria</taxon>
        <taxon>Bacillati</taxon>
        <taxon>Bacillota</taxon>
        <taxon>Erysipelotrichia</taxon>
        <taxon>Erysipelotrichales</taxon>
        <taxon>Turicibacteraceae</taxon>
        <taxon>Turicibacter</taxon>
    </lineage>
</organism>
<keyword evidence="3" id="KW-1185">Reference proteome</keyword>
<protein>
    <recommendedName>
        <fullName evidence="4">Conjugal transfer protein</fullName>
    </recommendedName>
</protein>
<sequence>MINYLQGLNLFLTLNTGMFGEILDLFVSACKIGGGLWLFIGGFIFASALKDKNGPDIQRGIWQMVGGALILTMAVMLPNVIA</sequence>
<evidence type="ECO:0000256" key="1">
    <source>
        <dbReference type="SAM" id="Phobius"/>
    </source>
</evidence>
<dbReference type="Proteomes" id="UP000002938">
    <property type="component" value="Unassembled WGS sequence"/>
</dbReference>
<comment type="caution">
    <text evidence="2">The sequence shown here is derived from an EMBL/GenBank/DDBJ whole genome shotgun (WGS) entry which is preliminary data.</text>
</comment>
<keyword evidence="1" id="KW-0472">Membrane</keyword>